<dbReference type="OrthoDB" id="3213819at2"/>
<protein>
    <submittedName>
        <fullName evidence="2">DUF3515 domain-containing protein</fullName>
    </submittedName>
</protein>
<name>A0A3N0EAH9_9ACTN</name>
<reference evidence="2 3" key="1">
    <citation type="submission" date="2018-11" db="EMBL/GenBank/DDBJ databases">
        <title>The genome draft of YIM 96095.</title>
        <authorList>
            <person name="Tang S.-K."/>
            <person name="Chunyu W.-X."/>
            <person name="Feng Y.-Z."/>
        </authorList>
    </citation>
    <scope>NUCLEOTIDE SEQUENCE [LARGE SCALE GENOMIC DNA]</scope>
    <source>
        <strain evidence="2 3">YIM 96095</strain>
    </source>
</reference>
<feature type="signal peptide" evidence="1">
    <location>
        <begin position="1"/>
        <end position="24"/>
    </location>
</feature>
<organism evidence="2 3">
    <name type="scientific">Halostreptopolyspora alba</name>
    <dbReference type="NCBI Taxonomy" id="2487137"/>
    <lineage>
        <taxon>Bacteria</taxon>
        <taxon>Bacillati</taxon>
        <taxon>Actinomycetota</taxon>
        <taxon>Actinomycetes</taxon>
        <taxon>Streptosporangiales</taxon>
        <taxon>Nocardiopsidaceae</taxon>
        <taxon>Halostreptopolyspora</taxon>
    </lineage>
</organism>
<evidence type="ECO:0000256" key="1">
    <source>
        <dbReference type="SAM" id="SignalP"/>
    </source>
</evidence>
<keyword evidence="1" id="KW-0732">Signal</keyword>
<dbReference type="Proteomes" id="UP000269198">
    <property type="component" value="Unassembled WGS sequence"/>
</dbReference>
<dbReference type="InterPro" id="IPR021903">
    <property type="entry name" value="DUF3515"/>
</dbReference>
<accession>A0A3N0EAH9</accession>
<sequence>MRYTAIAGLLAGLTAMAGCTAAEAEVPEPSPDGRAAELCRTLVANAPTTMFGQRQISVKPDSDYVEAWGDPVIALRCGVERPEALRPDSELTVVNDIAWLAEPVDDTPNLFTAVGREVYVELNIPPAYDTPAEGLVEISDQIAEDVPESSDGEL</sequence>
<keyword evidence="3" id="KW-1185">Reference proteome</keyword>
<comment type="caution">
    <text evidence="2">The sequence shown here is derived from an EMBL/GenBank/DDBJ whole genome shotgun (WGS) entry which is preliminary data.</text>
</comment>
<gene>
    <name evidence="2" type="ORF">EFW17_10960</name>
</gene>
<feature type="chain" id="PRO_5018220366" evidence="1">
    <location>
        <begin position="25"/>
        <end position="154"/>
    </location>
</feature>
<dbReference type="Pfam" id="PF12028">
    <property type="entry name" value="DUF3515"/>
    <property type="match status" value="1"/>
</dbReference>
<proteinExistence type="predicted"/>
<dbReference type="PROSITE" id="PS51257">
    <property type="entry name" value="PROKAR_LIPOPROTEIN"/>
    <property type="match status" value="1"/>
</dbReference>
<evidence type="ECO:0000313" key="3">
    <source>
        <dbReference type="Proteomes" id="UP000269198"/>
    </source>
</evidence>
<dbReference type="EMBL" id="RJMB01000009">
    <property type="protein sequence ID" value="RNL84806.1"/>
    <property type="molecule type" value="Genomic_DNA"/>
</dbReference>
<dbReference type="RefSeq" id="WP_123201246.1">
    <property type="nucleotide sequence ID" value="NZ_RJMB01000009.1"/>
</dbReference>
<evidence type="ECO:0000313" key="2">
    <source>
        <dbReference type="EMBL" id="RNL84806.1"/>
    </source>
</evidence>
<dbReference type="AlphaFoldDB" id="A0A3N0EAH9"/>